<proteinExistence type="predicted"/>
<gene>
    <name evidence="1" type="primary">oca3_2</name>
    <name evidence="1" type="ORF">LTR37_009060</name>
</gene>
<dbReference type="EMBL" id="JAUTXU010000069">
    <property type="protein sequence ID" value="KAK3712617.1"/>
    <property type="molecule type" value="Genomic_DNA"/>
</dbReference>
<evidence type="ECO:0000313" key="2">
    <source>
        <dbReference type="Proteomes" id="UP001281147"/>
    </source>
</evidence>
<sequence>MATSLLQPPTSTSPETALRLSQKASSFVNSQSSWFSSLPYPLSLLFSSESQEKWQVYENLFLACLRTGDNDTAHACLEELTARFGKVNDRIVALTGLYREATAQDDQELAEVMKNYEDILKDDPTIFSIRKRRAALMRSVGHASEAITALTNLLDQSPTDAEAWAELGDLYLEQGSYDQAIYCLEEVVVVTPNAWNMHARLGEVIFLSAGRTEGGDQLKALSESMRRFCRSIELCDDYLRGYYGLKLATDRLLEALSTSKKSQQSSADPVTGDLAPPSISSVKKLNEAATAKLGEIVRRSSSGERGWDGYSESELIAARELLERGTQKIER</sequence>
<dbReference type="Proteomes" id="UP001281147">
    <property type="component" value="Unassembled WGS sequence"/>
</dbReference>
<comment type="caution">
    <text evidence="1">The sequence shown here is derived from an EMBL/GenBank/DDBJ whole genome shotgun (WGS) entry which is preliminary data.</text>
</comment>
<reference evidence="1" key="1">
    <citation type="submission" date="2023-07" db="EMBL/GenBank/DDBJ databases">
        <title>Black Yeasts Isolated from many extreme environments.</title>
        <authorList>
            <person name="Coleine C."/>
            <person name="Stajich J.E."/>
            <person name="Selbmann L."/>
        </authorList>
    </citation>
    <scope>NUCLEOTIDE SEQUENCE</scope>
    <source>
        <strain evidence="1">CCFEE 5714</strain>
    </source>
</reference>
<protein>
    <submittedName>
        <fullName evidence="1">Inositol phosphatase SIW14</fullName>
    </submittedName>
</protein>
<name>A0ACC3N9P0_9PEZI</name>
<keyword evidence="2" id="KW-1185">Reference proteome</keyword>
<evidence type="ECO:0000313" key="1">
    <source>
        <dbReference type="EMBL" id="KAK3712617.1"/>
    </source>
</evidence>
<accession>A0ACC3N9P0</accession>
<organism evidence="1 2">
    <name type="scientific">Vermiconidia calcicola</name>
    <dbReference type="NCBI Taxonomy" id="1690605"/>
    <lineage>
        <taxon>Eukaryota</taxon>
        <taxon>Fungi</taxon>
        <taxon>Dikarya</taxon>
        <taxon>Ascomycota</taxon>
        <taxon>Pezizomycotina</taxon>
        <taxon>Dothideomycetes</taxon>
        <taxon>Dothideomycetidae</taxon>
        <taxon>Mycosphaerellales</taxon>
        <taxon>Extremaceae</taxon>
        <taxon>Vermiconidia</taxon>
    </lineage>
</organism>